<feature type="binding site" evidence="10">
    <location>
        <position position="51"/>
    </location>
    <ligand>
        <name>ATP</name>
        <dbReference type="ChEBI" id="CHEBI:30616"/>
    </ligand>
</feature>
<dbReference type="Proteomes" id="UP000708148">
    <property type="component" value="Unassembled WGS sequence"/>
</dbReference>
<accession>A0A8S1J3P2</accession>
<evidence type="ECO:0000259" key="12">
    <source>
        <dbReference type="PROSITE" id="PS50011"/>
    </source>
</evidence>
<keyword evidence="3" id="KW-0597">Phosphoprotein</keyword>
<dbReference type="Pfam" id="PF00069">
    <property type="entry name" value="Pkinase"/>
    <property type="match status" value="1"/>
</dbReference>
<keyword evidence="5 10" id="KW-0547">Nucleotide-binding</keyword>
<dbReference type="OrthoDB" id="347657at2759"/>
<dbReference type="SMART" id="SM00220">
    <property type="entry name" value="S_TKc"/>
    <property type="match status" value="1"/>
</dbReference>
<keyword evidence="6" id="KW-0418">Kinase</keyword>
<proteinExistence type="inferred from homology"/>
<keyword evidence="14" id="KW-1185">Reference proteome</keyword>
<evidence type="ECO:0000256" key="7">
    <source>
        <dbReference type="ARBA" id="ARBA00022840"/>
    </source>
</evidence>
<dbReference type="PANTHER" id="PTHR24356">
    <property type="entry name" value="SERINE/THREONINE-PROTEIN KINASE"/>
    <property type="match status" value="1"/>
</dbReference>
<sequence>MRDREGQTSYAAPRVDWKISDFDILGRLGAGSTSTVVHARRRASGMECALKVVDKHLVQRNRLLEYVVRERRVLDRMDDQGVARLLFTFQDAAHLYFGLELCPQGDLFDQVQARGTLDLEAARAYAAEVVLILEYLRGAGVIHRDVKPENLLLTDAGHVKLIDFGCVKDLRDGGEGEPAAGGGRSPNRLQREKRRVSFVGTADYLAPEVLENTRVSFATDLWCLGCTVYQMLAGRPPFRAGSEYLTYQNITNRALTYPEGFPEVARDLVEGLLAADQGARLGADDIAEVKAHPFFEGIQWCSLREAKAPEYRPRPRADPEEEGLDWDLKSMVEAVPVTYEYVPSVQ</sequence>
<organism evidence="13 14">
    <name type="scientific">Ostreobium quekettii</name>
    <dbReference type="NCBI Taxonomy" id="121088"/>
    <lineage>
        <taxon>Eukaryota</taxon>
        <taxon>Viridiplantae</taxon>
        <taxon>Chlorophyta</taxon>
        <taxon>core chlorophytes</taxon>
        <taxon>Ulvophyceae</taxon>
        <taxon>TCBD clade</taxon>
        <taxon>Bryopsidales</taxon>
        <taxon>Ostreobineae</taxon>
        <taxon>Ostreobiaceae</taxon>
        <taxon>Ostreobium</taxon>
    </lineage>
</organism>
<name>A0A8S1J3P2_9CHLO</name>
<dbReference type="InterPro" id="IPR050236">
    <property type="entry name" value="Ser_Thr_kinase_AGC"/>
</dbReference>
<dbReference type="GO" id="GO:0005524">
    <property type="term" value="F:ATP binding"/>
    <property type="evidence" value="ECO:0007669"/>
    <property type="project" value="UniProtKB-UniRule"/>
</dbReference>
<dbReference type="InterPro" id="IPR000719">
    <property type="entry name" value="Prot_kinase_dom"/>
</dbReference>
<evidence type="ECO:0000256" key="11">
    <source>
        <dbReference type="RuleBase" id="RU000304"/>
    </source>
</evidence>
<keyword evidence="2 11" id="KW-0723">Serine/threonine-protein kinase</keyword>
<dbReference type="InterPro" id="IPR011009">
    <property type="entry name" value="Kinase-like_dom_sf"/>
</dbReference>
<evidence type="ECO:0000256" key="10">
    <source>
        <dbReference type="PROSITE-ProRule" id="PRU10141"/>
    </source>
</evidence>
<evidence type="ECO:0000256" key="1">
    <source>
        <dbReference type="ARBA" id="ARBA00012513"/>
    </source>
</evidence>
<dbReference type="AlphaFoldDB" id="A0A8S1J3P2"/>
<dbReference type="SUPFAM" id="SSF56112">
    <property type="entry name" value="Protein kinase-like (PK-like)"/>
    <property type="match status" value="1"/>
</dbReference>
<comment type="similarity">
    <text evidence="11">Belongs to the protein kinase superfamily.</text>
</comment>
<dbReference type="EMBL" id="CAJHUC010001781">
    <property type="protein sequence ID" value="CAD7702307.1"/>
    <property type="molecule type" value="Genomic_DNA"/>
</dbReference>
<dbReference type="InterPro" id="IPR017441">
    <property type="entry name" value="Protein_kinase_ATP_BS"/>
</dbReference>
<dbReference type="GO" id="GO:0004674">
    <property type="term" value="F:protein serine/threonine kinase activity"/>
    <property type="evidence" value="ECO:0007669"/>
    <property type="project" value="UniProtKB-KW"/>
</dbReference>
<dbReference type="FunFam" id="1.10.510.10:FF:000024">
    <property type="entry name" value="Probable serine/threonine-protein kinase cot-1"/>
    <property type="match status" value="1"/>
</dbReference>
<dbReference type="Gene3D" id="1.10.510.10">
    <property type="entry name" value="Transferase(Phosphotransferase) domain 1"/>
    <property type="match status" value="1"/>
</dbReference>
<dbReference type="PROSITE" id="PS00108">
    <property type="entry name" value="PROTEIN_KINASE_ST"/>
    <property type="match status" value="1"/>
</dbReference>
<keyword evidence="4" id="KW-0808">Transferase</keyword>
<evidence type="ECO:0000256" key="3">
    <source>
        <dbReference type="ARBA" id="ARBA00022553"/>
    </source>
</evidence>
<dbReference type="Gene3D" id="3.30.200.20">
    <property type="entry name" value="Phosphorylase Kinase, domain 1"/>
    <property type="match status" value="1"/>
</dbReference>
<dbReference type="PROSITE" id="PS50011">
    <property type="entry name" value="PROTEIN_KINASE_DOM"/>
    <property type="match status" value="1"/>
</dbReference>
<evidence type="ECO:0000313" key="13">
    <source>
        <dbReference type="EMBL" id="CAD7702307.1"/>
    </source>
</evidence>
<keyword evidence="7 10" id="KW-0067">ATP-binding</keyword>
<comment type="caution">
    <text evidence="13">The sequence shown here is derived from an EMBL/GenBank/DDBJ whole genome shotgun (WGS) entry which is preliminary data.</text>
</comment>
<evidence type="ECO:0000256" key="4">
    <source>
        <dbReference type="ARBA" id="ARBA00022679"/>
    </source>
</evidence>
<evidence type="ECO:0000256" key="5">
    <source>
        <dbReference type="ARBA" id="ARBA00022741"/>
    </source>
</evidence>
<protein>
    <recommendedName>
        <fullName evidence="1">non-specific serine/threonine protein kinase</fullName>
        <ecNumber evidence="1">2.7.11.1</ecNumber>
    </recommendedName>
</protein>
<evidence type="ECO:0000256" key="2">
    <source>
        <dbReference type="ARBA" id="ARBA00022527"/>
    </source>
</evidence>
<feature type="domain" description="Protein kinase" evidence="12">
    <location>
        <begin position="22"/>
        <end position="295"/>
    </location>
</feature>
<evidence type="ECO:0000256" key="8">
    <source>
        <dbReference type="ARBA" id="ARBA00047899"/>
    </source>
</evidence>
<evidence type="ECO:0000313" key="14">
    <source>
        <dbReference type="Proteomes" id="UP000708148"/>
    </source>
</evidence>
<reference evidence="13" key="1">
    <citation type="submission" date="2020-12" db="EMBL/GenBank/DDBJ databases">
        <authorList>
            <person name="Iha C."/>
        </authorList>
    </citation>
    <scope>NUCLEOTIDE SEQUENCE</scope>
</reference>
<evidence type="ECO:0000256" key="9">
    <source>
        <dbReference type="ARBA" id="ARBA00048679"/>
    </source>
</evidence>
<dbReference type="EC" id="2.7.11.1" evidence="1"/>
<comment type="catalytic activity">
    <reaction evidence="9">
        <text>L-seryl-[protein] + ATP = O-phospho-L-seryl-[protein] + ADP + H(+)</text>
        <dbReference type="Rhea" id="RHEA:17989"/>
        <dbReference type="Rhea" id="RHEA-COMP:9863"/>
        <dbReference type="Rhea" id="RHEA-COMP:11604"/>
        <dbReference type="ChEBI" id="CHEBI:15378"/>
        <dbReference type="ChEBI" id="CHEBI:29999"/>
        <dbReference type="ChEBI" id="CHEBI:30616"/>
        <dbReference type="ChEBI" id="CHEBI:83421"/>
        <dbReference type="ChEBI" id="CHEBI:456216"/>
        <dbReference type="EC" id="2.7.11.1"/>
    </reaction>
</comment>
<dbReference type="InterPro" id="IPR008271">
    <property type="entry name" value="Ser/Thr_kinase_AS"/>
</dbReference>
<dbReference type="GO" id="GO:0007010">
    <property type="term" value="P:cytoskeleton organization"/>
    <property type="evidence" value="ECO:0007669"/>
    <property type="project" value="UniProtKB-ARBA"/>
</dbReference>
<comment type="catalytic activity">
    <reaction evidence="8">
        <text>L-threonyl-[protein] + ATP = O-phospho-L-threonyl-[protein] + ADP + H(+)</text>
        <dbReference type="Rhea" id="RHEA:46608"/>
        <dbReference type="Rhea" id="RHEA-COMP:11060"/>
        <dbReference type="Rhea" id="RHEA-COMP:11605"/>
        <dbReference type="ChEBI" id="CHEBI:15378"/>
        <dbReference type="ChEBI" id="CHEBI:30013"/>
        <dbReference type="ChEBI" id="CHEBI:30616"/>
        <dbReference type="ChEBI" id="CHEBI:61977"/>
        <dbReference type="ChEBI" id="CHEBI:456216"/>
        <dbReference type="EC" id="2.7.11.1"/>
    </reaction>
</comment>
<gene>
    <name evidence="13" type="ORF">OSTQU699_LOCUS7664</name>
</gene>
<evidence type="ECO:0000256" key="6">
    <source>
        <dbReference type="ARBA" id="ARBA00022777"/>
    </source>
</evidence>
<dbReference type="PANTHER" id="PTHR24356:SF163">
    <property type="entry name" value="3-PHOSPHOINOSITIDE-DEPENDENT PROTEIN KINASE 1-RELATED"/>
    <property type="match status" value="1"/>
</dbReference>
<dbReference type="GO" id="GO:0035556">
    <property type="term" value="P:intracellular signal transduction"/>
    <property type="evidence" value="ECO:0007669"/>
    <property type="project" value="TreeGrafter"/>
</dbReference>
<dbReference type="PROSITE" id="PS00107">
    <property type="entry name" value="PROTEIN_KINASE_ATP"/>
    <property type="match status" value="1"/>
</dbReference>